<dbReference type="EMBL" id="VDMD01000008">
    <property type="protein sequence ID" value="TRM63924.1"/>
    <property type="molecule type" value="Genomic_DNA"/>
</dbReference>
<dbReference type="InterPro" id="IPR055079">
    <property type="entry name" value="POP1_C"/>
</dbReference>
<evidence type="ECO:0000313" key="3">
    <source>
        <dbReference type="EMBL" id="TRM63924.1"/>
    </source>
</evidence>
<dbReference type="InterPro" id="IPR039182">
    <property type="entry name" value="Pop1"/>
</dbReference>
<evidence type="ECO:0000313" key="4">
    <source>
        <dbReference type="Proteomes" id="UP000320762"/>
    </source>
</evidence>
<feature type="compositionally biased region" description="Basic and acidic residues" evidence="1">
    <location>
        <begin position="42"/>
        <end position="54"/>
    </location>
</feature>
<dbReference type="PANTHER" id="PTHR22731:SF3">
    <property type="entry name" value="RIBONUCLEASES P_MRP PROTEIN SUBUNIT POP1"/>
    <property type="match status" value="1"/>
</dbReference>
<organism evidence="3 4">
    <name type="scientific">Schizophyllum amplum</name>
    <dbReference type="NCBI Taxonomy" id="97359"/>
    <lineage>
        <taxon>Eukaryota</taxon>
        <taxon>Fungi</taxon>
        <taxon>Dikarya</taxon>
        <taxon>Basidiomycota</taxon>
        <taxon>Agaricomycotina</taxon>
        <taxon>Agaricomycetes</taxon>
        <taxon>Agaricomycetidae</taxon>
        <taxon>Agaricales</taxon>
        <taxon>Schizophyllaceae</taxon>
        <taxon>Schizophyllum</taxon>
    </lineage>
</organism>
<dbReference type="STRING" id="97359.A0A550CGM3"/>
<feature type="domain" description="POP1 C-terminal" evidence="2">
    <location>
        <begin position="133"/>
        <end position="168"/>
    </location>
</feature>
<dbReference type="PANTHER" id="PTHR22731">
    <property type="entry name" value="RIBONUCLEASES P/MRP PROTEIN SUBUNIT POP1"/>
    <property type="match status" value="1"/>
</dbReference>
<dbReference type="OrthoDB" id="442863at2759"/>
<evidence type="ECO:0000259" key="2">
    <source>
        <dbReference type="Pfam" id="PF22770"/>
    </source>
</evidence>
<gene>
    <name evidence="3" type="ORF">BD626DRAFT_262916</name>
</gene>
<name>A0A550CGM3_9AGAR</name>
<dbReference type="GO" id="GO:0000172">
    <property type="term" value="C:ribonuclease MRP complex"/>
    <property type="evidence" value="ECO:0007669"/>
    <property type="project" value="InterPro"/>
</dbReference>
<dbReference type="AlphaFoldDB" id="A0A550CGM3"/>
<protein>
    <recommendedName>
        <fullName evidence="2">POP1 C-terminal domain-containing protein</fullName>
    </recommendedName>
</protein>
<dbReference type="Pfam" id="PF22770">
    <property type="entry name" value="POP1_C"/>
    <property type="match status" value="1"/>
</dbReference>
<reference evidence="3 4" key="1">
    <citation type="journal article" date="2019" name="New Phytol.">
        <title>Comparative genomics reveals unique wood-decay strategies and fruiting body development in the Schizophyllaceae.</title>
        <authorList>
            <person name="Almasi E."/>
            <person name="Sahu N."/>
            <person name="Krizsan K."/>
            <person name="Balint B."/>
            <person name="Kovacs G.M."/>
            <person name="Kiss B."/>
            <person name="Cseklye J."/>
            <person name="Drula E."/>
            <person name="Henrissat B."/>
            <person name="Nagy I."/>
            <person name="Chovatia M."/>
            <person name="Adam C."/>
            <person name="LaButti K."/>
            <person name="Lipzen A."/>
            <person name="Riley R."/>
            <person name="Grigoriev I.V."/>
            <person name="Nagy L.G."/>
        </authorList>
    </citation>
    <scope>NUCLEOTIDE SEQUENCE [LARGE SCALE GENOMIC DNA]</scope>
    <source>
        <strain evidence="3 4">NL-1724</strain>
    </source>
</reference>
<proteinExistence type="predicted"/>
<comment type="caution">
    <text evidence="3">The sequence shown here is derived from an EMBL/GenBank/DDBJ whole genome shotgun (WGS) entry which is preliminary data.</text>
</comment>
<keyword evidence="4" id="KW-1185">Reference proteome</keyword>
<dbReference type="GO" id="GO:0005655">
    <property type="term" value="C:nucleolar ribonuclease P complex"/>
    <property type="evidence" value="ECO:0007669"/>
    <property type="project" value="InterPro"/>
</dbReference>
<dbReference type="Proteomes" id="UP000320762">
    <property type="component" value="Unassembled WGS sequence"/>
</dbReference>
<accession>A0A550CGM3</accession>
<feature type="region of interest" description="Disordered" evidence="1">
    <location>
        <begin position="42"/>
        <end position="68"/>
    </location>
</feature>
<evidence type="ECO:0000256" key="1">
    <source>
        <dbReference type="SAM" id="MobiDB-lite"/>
    </source>
</evidence>
<dbReference type="GO" id="GO:0001682">
    <property type="term" value="P:tRNA 5'-leader removal"/>
    <property type="evidence" value="ECO:0007669"/>
    <property type="project" value="InterPro"/>
</dbReference>
<sequence length="169" mass="18067">MQIPGVEPVLGAFDSEDCPDGVPPWLLRGPECARWSRRSAEAVGRRSAPERDHPAAGSAHVAASRGSDRGGLDKMALVQVRVHMCRRGCPGDVAAIYAVDDAEVVNWQRALSQKPRQPVVGEEEGEGGMSPKEMELANVRAKEEDIMGYVTTGNFSLARGEGFAIGAVN</sequence>